<dbReference type="GO" id="GO:0005829">
    <property type="term" value="C:cytosol"/>
    <property type="evidence" value="ECO:0007669"/>
    <property type="project" value="TreeGrafter"/>
</dbReference>
<evidence type="ECO:0000256" key="2">
    <source>
        <dbReference type="ARBA" id="ARBA00022679"/>
    </source>
</evidence>
<dbReference type="Pfam" id="PF02782">
    <property type="entry name" value="FGGY_C"/>
    <property type="match status" value="1"/>
</dbReference>
<dbReference type="InterPro" id="IPR018483">
    <property type="entry name" value="Carb_kinase_FGGY_CS"/>
</dbReference>
<dbReference type="EC" id="2.7.1.30" evidence="9"/>
<feature type="domain" description="Carbohydrate kinase FGGY C-terminal" evidence="8">
    <location>
        <begin position="260"/>
        <end position="448"/>
    </location>
</feature>
<dbReference type="InterPro" id="IPR018484">
    <property type="entry name" value="FGGY_N"/>
</dbReference>
<dbReference type="GO" id="GO:0005524">
    <property type="term" value="F:ATP binding"/>
    <property type="evidence" value="ECO:0007669"/>
    <property type="project" value="UniProtKB-KW"/>
</dbReference>
<protein>
    <submittedName>
        <fullName evidence="9">Glycerol kinase</fullName>
        <ecNumber evidence="9">2.7.1.30</ecNumber>
    </submittedName>
</protein>
<dbReference type="Gene3D" id="3.30.420.40">
    <property type="match status" value="2"/>
</dbReference>
<evidence type="ECO:0000256" key="1">
    <source>
        <dbReference type="ARBA" id="ARBA00009156"/>
    </source>
</evidence>
<comment type="similarity">
    <text evidence="1">Belongs to the FGGY kinase family.</text>
</comment>
<reference evidence="9 10" key="1">
    <citation type="submission" date="2020-08" db="EMBL/GenBank/DDBJ databases">
        <title>Genomic Encyclopedia of Type Strains, Phase III (KMG-III): the genomes of soil and plant-associated and newly described type strains.</title>
        <authorList>
            <person name="Whitman W."/>
        </authorList>
    </citation>
    <scope>NUCLEOTIDE SEQUENCE [LARGE SCALE GENOMIC DNA]</scope>
    <source>
        <strain evidence="9 10">CECT 8571</strain>
    </source>
</reference>
<comment type="caution">
    <text evidence="9">The sequence shown here is derived from an EMBL/GenBank/DDBJ whole genome shotgun (WGS) entry which is preliminary data.</text>
</comment>
<sequence length="503" mass="54599">MSSEYLLAIDQGTTSSRALVFNRKFEVLACAQAPFAQHFPDDGWVEHDAEEIWQSVLSTCRDALQQAGIGADQVAGIGITNQRETTVVWHRDTGQPIAPAIVWQDRRTQPRCAQLREQGLEPQIQAKTGLLLDPYFSATKIQWLLDNTDGARALAAQGKLACGTIDSWLLWRLTEGQAHKTDATNASRTQLYNLTSGQWDDDLLDQFDVPRSLLPEVADNTAEFGRCASHWFGAAIPVLAMVGDQQAALLGQACIAKGQAKCTFGTGAFLMVNAGRDIPQSQHRLLTTLAYRINGESTFANEGSLFVAGAAVQWLRDGAGLIDSAHACNQLMADYAGKLSPVTWVPAFTGLGAPYWDPAARGAVFGLTRDTSRADLVVGALQSIALQTHDLLSALHADGVAISELRTDGGMTNNAAFLQCLADVLQLSIYRPAQEEMTVLGAAYLTALQLGWLNTLTDIHSLWHAHSSCNPALSDKQHKTLLQRWHRAVAATQLFAKVDQSEP</sequence>
<accession>A0A839UMG8</accession>
<evidence type="ECO:0000313" key="9">
    <source>
        <dbReference type="EMBL" id="MBB3168903.1"/>
    </source>
</evidence>
<dbReference type="EMBL" id="JACHXZ010000003">
    <property type="protein sequence ID" value="MBB3168903.1"/>
    <property type="molecule type" value="Genomic_DNA"/>
</dbReference>
<dbReference type="GO" id="GO:0019563">
    <property type="term" value="P:glycerol catabolic process"/>
    <property type="evidence" value="ECO:0007669"/>
    <property type="project" value="TreeGrafter"/>
</dbReference>
<organism evidence="9 10">
    <name type="scientific">Simiduia aestuariiviva</name>
    <dbReference type="NCBI Taxonomy" id="1510459"/>
    <lineage>
        <taxon>Bacteria</taxon>
        <taxon>Pseudomonadati</taxon>
        <taxon>Pseudomonadota</taxon>
        <taxon>Gammaproteobacteria</taxon>
        <taxon>Cellvibrionales</taxon>
        <taxon>Cellvibrionaceae</taxon>
        <taxon>Simiduia</taxon>
    </lineage>
</organism>
<dbReference type="NCBIfam" id="NF000756">
    <property type="entry name" value="PRK00047.1"/>
    <property type="match status" value="1"/>
</dbReference>
<feature type="domain" description="Carbohydrate kinase FGGY N-terminal" evidence="7">
    <location>
        <begin position="5"/>
        <end position="251"/>
    </location>
</feature>
<evidence type="ECO:0000256" key="6">
    <source>
        <dbReference type="ARBA" id="ARBA00022840"/>
    </source>
</evidence>
<keyword evidence="4 9" id="KW-0418">Kinase</keyword>
<evidence type="ECO:0000256" key="3">
    <source>
        <dbReference type="ARBA" id="ARBA00022741"/>
    </source>
</evidence>
<dbReference type="InterPro" id="IPR005999">
    <property type="entry name" value="Glycerol_kin"/>
</dbReference>
<dbReference type="InterPro" id="IPR000577">
    <property type="entry name" value="Carb_kinase_FGGY"/>
</dbReference>
<name>A0A839UMG8_9GAMM</name>
<dbReference type="SUPFAM" id="SSF53067">
    <property type="entry name" value="Actin-like ATPase domain"/>
    <property type="match status" value="2"/>
</dbReference>
<gene>
    <name evidence="9" type="ORF">FHS30_002111</name>
</gene>
<dbReference type="PROSITE" id="PS00933">
    <property type="entry name" value="FGGY_KINASES_1"/>
    <property type="match status" value="1"/>
</dbReference>
<keyword evidence="2 9" id="KW-0808">Transferase</keyword>
<dbReference type="PANTHER" id="PTHR10196">
    <property type="entry name" value="SUGAR KINASE"/>
    <property type="match status" value="1"/>
</dbReference>
<keyword evidence="10" id="KW-1185">Reference proteome</keyword>
<dbReference type="FunFam" id="3.30.420.40:FF:000008">
    <property type="entry name" value="Glycerol kinase"/>
    <property type="match status" value="1"/>
</dbReference>
<keyword evidence="5" id="KW-0319">Glycerol metabolism</keyword>
<proteinExistence type="inferred from homology"/>
<dbReference type="AlphaFoldDB" id="A0A839UMG8"/>
<dbReference type="PIRSF" id="PIRSF000538">
    <property type="entry name" value="GlpK"/>
    <property type="match status" value="1"/>
</dbReference>
<dbReference type="GO" id="GO:0004370">
    <property type="term" value="F:glycerol kinase activity"/>
    <property type="evidence" value="ECO:0007669"/>
    <property type="project" value="UniProtKB-EC"/>
</dbReference>
<keyword evidence="3" id="KW-0547">Nucleotide-binding</keyword>
<dbReference type="PANTHER" id="PTHR10196:SF78">
    <property type="entry name" value="GLYCEROL KINASE"/>
    <property type="match status" value="1"/>
</dbReference>
<dbReference type="GO" id="GO:0006072">
    <property type="term" value="P:glycerol-3-phosphate metabolic process"/>
    <property type="evidence" value="ECO:0007669"/>
    <property type="project" value="InterPro"/>
</dbReference>
<dbReference type="RefSeq" id="WP_183910415.1">
    <property type="nucleotide sequence ID" value="NZ_JACHXZ010000003.1"/>
</dbReference>
<evidence type="ECO:0000259" key="8">
    <source>
        <dbReference type="Pfam" id="PF02782"/>
    </source>
</evidence>
<evidence type="ECO:0000256" key="4">
    <source>
        <dbReference type="ARBA" id="ARBA00022777"/>
    </source>
</evidence>
<dbReference type="InterPro" id="IPR018485">
    <property type="entry name" value="FGGY_C"/>
</dbReference>
<evidence type="ECO:0000259" key="7">
    <source>
        <dbReference type="Pfam" id="PF00370"/>
    </source>
</evidence>
<dbReference type="Proteomes" id="UP000559987">
    <property type="component" value="Unassembled WGS sequence"/>
</dbReference>
<dbReference type="Pfam" id="PF00370">
    <property type="entry name" value="FGGY_N"/>
    <property type="match status" value="1"/>
</dbReference>
<dbReference type="NCBIfam" id="TIGR01311">
    <property type="entry name" value="glycerol_kin"/>
    <property type="match status" value="1"/>
</dbReference>
<evidence type="ECO:0000256" key="5">
    <source>
        <dbReference type="ARBA" id="ARBA00022798"/>
    </source>
</evidence>
<dbReference type="InterPro" id="IPR043129">
    <property type="entry name" value="ATPase_NBD"/>
</dbReference>
<dbReference type="CDD" id="cd07786">
    <property type="entry name" value="FGGY_EcGK_like"/>
    <property type="match status" value="1"/>
</dbReference>
<evidence type="ECO:0000313" key="10">
    <source>
        <dbReference type="Proteomes" id="UP000559987"/>
    </source>
</evidence>
<keyword evidence="6" id="KW-0067">ATP-binding</keyword>